<keyword evidence="1" id="KW-0812">Transmembrane</keyword>
<reference evidence="3" key="2">
    <citation type="submission" date="2022-06" db="UniProtKB">
        <authorList>
            <consortium name="EnsemblMetazoa"/>
        </authorList>
    </citation>
    <scope>IDENTIFICATION</scope>
    <source>
        <strain evidence="3">PS312</strain>
    </source>
</reference>
<feature type="transmembrane region" description="Helical" evidence="1">
    <location>
        <begin position="20"/>
        <end position="40"/>
    </location>
</feature>
<accession>A0A4X3PM61</accession>
<organism evidence="3 4">
    <name type="scientific">Pristionchus pacificus</name>
    <name type="common">Parasitic nematode worm</name>
    <dbReference type="NCBI Taxonomy" id="54126"/>
    <lineage>
        <taxon>Eukaryota</taxon>
        <taxon>Metazoa</taxon>
        <taxon>Ecdysozoa</taxon>
        <taxon>Nematoda</taxon>
        <taxon>Chromadorea</taxon>
        <taxon>Rhabditida</taxon>
        <taxon>Rhabditina</taxon>
        <taxon>Diplogasteromorpha</taxon>
        <taxon>Diplogasteroidea</taxon>
        <taxon>Neodiplogasteridae</taxon>
        <taxon>Pristionchus</taxon>
    </lineage>
</organism>
<accession>A0A2A6CEA4</accession>
<keyword evidence="1" id="KW-0472">Membrane</keyword>
<keyword evidence="1" id="KW-1133">Transmembrane helix</keyword>
<evidence type="ECO:0000313" key="3">
    <source>
        <dbReference type="EnsemblMetazoa" id="PPA43185.1"/>
    </source>
</evidence>
<dbReference type="EnsemblMetazoa" id="PPA43184.1">
    <property type="protein sequence ID" value="PPA43184.1"/>
    <property type="gene ID" value="WBGene00281553"/>
</dbReference>
<gene>
    <name evidence="3" type="primary">WBGene00281554</name>
    <name evidence="2" type="synonym">WBGene00281553</name>
</gene>
<dbReference type="Proteomes" id="UP000005239">
    <property type="component" value="Unassembled WGS sequence"/>
</dbReference>
<evidence type="ECO:0000256" key="1">
    <source>
        <dbReference type="SAM" id="Phobius"/>
    </source>
</evidence>
<dbReference type="AlphaFoldDB" id="A0A2A6CEA4"/>
<proteinExistence type="predicted"/>
<name>A0A2A6CEA4_PRIPA</name>
<protein>
    <submittedName>
        <fullName evidence="3">Uncharacterized protein</fullName>
    </submittedName>
</protein>
<reference evidence="4" key="1">
    <citation type="journal article" date="2008" name="Nat. Genet.">
        <title>The Pristionchus pacificus genome provides a unique perspective on nematode lifestyle and parasitism.</title>
        <authorList>
            <person name="Dieterich C."/>
            <person name="Clifton S.W."/>
            <person name="Schuster L.N."/>
            <person name="Chinwalla A."/>
            <person name="Delehaunty K."/>
            <person name="Dinkelacker I."/>
            <person name="Fulton L."/>
            <person name="Fulton R."/>
            <person name="Godfrey J."/>
            <person name="Minx P."/>
            <person name="Mitreva M."/>
            <person name="Roeseler W."/>
            <person name="Tian H."/>
            <person name="Witte H."/>
            <person name="Yang S.P."/>
            <person name="Wilson R.K."/>
            <person name="Sommer R.J."/>
        </authorList>
    </citation>
    <scope>NUCLEOTIDE SEQUENCE [LARGE SCALE GENOMIC DNA]</scope>
    <source>
        <strain evidence="4">PS312</strain>
    </source>
</reference>
<evidence type="ECO:0000313" key="4">
    <source>
        <dbReference type="Proteomes" id="UP000005239"/>
    </source>
</evidence>
<dbReference type="EnsemblMetazoa" id="PPA43185.1">
    <property type="protein sequence ID" value="PPA43185.1"/>
    <property type="gene ID" value="WBGene00281554"/>
</dbReference>
<sequence>MGAVFTIKLEVPPPMDMLQPIMELQVTILILLVSFSCSIINEQNCKWLGSAYFCNPDPCEQGWTEIGRSAYARTPDIFHGDNCWSGEKRFYCRSEVVKKDPKKVFLCDVLRRRRIRRSVNCFLSCTTINIAFLNCVYLRHL</sequence>
<evidence type="ECO:0000313" key="2">
    <source>
        <dbReference type="EnsemblMetazoa" id="PPA43184.1"/>
    </source>
</evidence>
<keyword evidence="4" id="KW-1185">Reference proteome</keyword>
<feature type="transmembrane region" description="Helical" evidence="1">
    <location>
        <begin position="119"/>
        <end position="139"/>
    </location>
</feature>